<dbReference type="InterPro" id="IPR002347">
    <property type="entry name" value="SDR_fam"/>
</dbReference>
<dbReference type="PANTHER" id="PTHR42879:SF2">
    <property type="entry name" value="3-OXOACYL-[ACYL-CARRIER-PROTEIN] REDUCTASE FABG"/>
    <property type="match status" value="1"/>
</dbReference>
<gene>
    <name evidence="3" type="ORF">C7378_3482</name>
</gene>
<dbReference type="InterPro" id="IPR057326">
    <property type="entry name" value="KR_dom"/>
</dbReference>
<dbReference type="EMBL" id="SMGK01000008">
    <property type="protein sequence ID" value="TCK69735.1"/>
    <property type="molecule type" value="Genomic_DNA"/>
</dbReference>
<dbReference type="OrthoDB" id="9803333at2"/>
<dbReference type="PRINTS" id="PR00081">
    <property type="entry name" value="GDHRDH"/>
</dbReference>
<dbReference type="GO" id="GO:0032787">
    <property type="term" value="P:monocarboxylic acid metabolic process"/>
    <property type="evidence" value="ECO:0007669"/>
    <property type="project" value="UniProtKB-ARBA"/>
</dbReference>
<reference evidence="3 4" key="1">
    <citation type="submission" date="2019-03" db="EMBL/GenBank/DDBJ databases">
        <title>Genomic Encyclopedia of Type Strains, Phase IV (KMG-IV): sequencing the most valuable type-strain genomes for metagenomic binning, comparative biology and taxonomic classification.</title>
        <authorList>
            <person name="Goeker M."/>
        </authorList>
    </citation>
    <scope>NUCLEOTIDE SEQUENCE [LARGE SCALE GENOMIC DNA]</scope>
    <source>
        <strain evidence="3 4">DSM 103428</strain>
    </source>
</reference>
<evidence type="ECO:0000313" key="4">
    <source>
        <dbReference type="Proteomes" id="UP000295210"/>
    </source>
</evidence>
<dbReference type="InterPro" id="IPR036291">
    <property type="entry name" value="NAD(P)-bd_dom_sf"/>
</dbReference>
<dbReference type="PANTHER" id="PTHR42879">
    <property type="entry name" value="3-OXOACYL-(ACYL-CARRIER-PROTEIN) REDUCTASE"/>
    <property type="match status" value="1"/>
</dbReference>
<keyword evidence="4" id="KW-1185">Reference proteome</keyword>
<organism evidence="3 4">
    <name type="scientific">Acidipila rosea</name>
    <dbReference type="NCBI Taxonomy" id="768535"/>
    <lineage>
        <taxon>Bacteria</taxon>
        <taxon>Pseudomonadati</taxon>
        <taxon>Acidobacteriota</taxon>
        <taxon>Terriglobia</taxon>
        <taxon>Terriglobales</taxon>
        <taxon>Acidobacteriaceae</taxon>
        <taxon>Acidipila</taxon>
    </lineage>
</organism>
<comment type="similarity">
    <text evidence="1">Belongs to the short-chain dehydrogenases/reductases (SDR) family.</text>
</comment>
<dbReference type="Gene3D" id="3.40.50.720">
    <property type="entry name" value="NAD(P)-binding Rossmann-like Domain"/>
    <property type="match status" value="1"/>
</dbReference>
<dbReference type="FunFam" id="3.40.50.720:FF:000084">
    <property type="entry name" value="Short-chain dehydrogenase reductase"/>
    <property type="match status" value="1"/>
</dbReference>
<proteinExistence type="inferred from homology"/>
<evidence type="ECO:0000259" key="2">
    <source>
        <dbReference type="SMART" id="SM00822"/>
    </source>
</evidence>
<name>A0A4R1KWR4_9BACT</name>
<evidence type="ECO:0000256" key="1">
    <source>
        <dbReference type="ARBA" id="ARBA00006484"/>
    </source>
</evidence>
<feature type="domain" description="Ketoreductase" evidence="2">
    <location>
        <begin position="7"/>
        <end position="188"/>
    </location>
</feature>
<evidence type="ECO:0000313" key="3">
    <source>
        <dbReference type="EMBL" id="TCK69735.1"/>
    </source>
</evidence>
<dbReference type="InterPro" id="IPR050259">
    <property type="entry name" value="SDR"/>
</dbReference>
<dbReference type="NCBIfam" id="NF005559">
    <property type="entry name" value="PRK07231.1"/>
    <property type="match status" value="1"/>
</dbReference>
<dbReference type="Pfam" id="PF13561">
    <property type="entry name" value="adh_short_C2"/>
    <property type="match status" value="1"/>
</dbReference>
<accession>A0A4R1KWR4</accession>
<comment type="caution">
    <text evidence="3">The sequence shown here is derived from an EMBL/GenBank/DDBJ whole genome shotgun (WGS) entry which is preliminary data.</text>
</comment>
<dbReference type="PRINTS" id="PR00080">
    <property type="entry name" value="SDRFAMILY"/>
</dbReference>
<sequence length="256" mass="27079">MGKLDGRVAIVTGSSSGIGQAIAERLATEGAKIVIDYVGPSQGAEDTLKAVINAGSEGLVIEADISKVPETQALVEQAWQHFGSADILVNNAGMERKSAFWQTSEQDYDQVLAVNLKGPFFLTQAFVQRLRSAKKPGRVVNISSVHEDMAFPGFATYCASKGGLRMLMRDLAVELGPEGITVNNVAPGAIATPINKGLLADRPKLDALLQKIPLGRLGTAQDVAALVAFLTSDEAAYINGATLTIDGGLSRNYHEQ</sequence>
<dbReference type="PROSITE" id="PS00061">
    <property type="entry name" value="ADH_SHORT"/>
    <property type="match status" value="1"/>
</dbReference>
<dbReference type="SMART" id="SM00822">
    <property type="entry name" value="PKS_KR"/>
    <property type="match status" value="1"/>
</dbReference>
<dbReference type="AlphaFoldDB" id="A0A4R1KWR4"/>
<dbReference type="SUPFAM" id="SSF51735">
    <property type="entry name" value="NAD(P)-binding Rossmann-fold domains"/>
    <property type="match status" value="1"/>
</dbReference>
<dbReference type="Proteomes" id="UP000295210">
    <property type="component" value="Unassembled WGS sequence"/>
</dbReference>
<dbReference type="RefSeq" id="WP_131999400.1">
    <property type="nucleotide sequence ID" value="NZ_SMGK01000008.1"/>
</dbReference>
<dbReference type="InterPro" id="IPR020904">
    <property type="entry name" value="Sc_DH/Rdtase_CS"/>
</dbReference>
<protein>
    <submittedName>
        <fullName evidence="3">Glucose 1-dehydrogenase</fullName>
    </submittedName>
</protein>